<accession>A0A9P6NFP7</accession>
<dbReference type="EMBL" id="MU167327">
    <property type="protein sequence ID" value="KAG0143148.1"/>
    <property type="molecule type" value="Genomic_DNA"/>
</dbReference>
<proteinExistence type="predicted"/>
<comment type="caution">
    <text evidence="2">The sequence shown here is derived from an EMBL/GenBank/DDBJ whole genome shotgun (WGS) entry which is preliminary data.</text>
</comment>
<protein>
    <submittedName>
        <fullName evidence="2">Uncharacterized protein</fullName>
    </submittedName>
</protein>
<dbReference type="AlphaFoldDB" id="A0A9P6NFP7"/>
<sequence>MSNSMKKYVMLDDNIQLTNNRSSDTILTSDNQQDLTQIAKRNEIESESLINPTEMITSSNQMETVVSPALDSTSSPN</sequence>
<keyword evidence="3" id="KW-1185">Reference proteome</keyword>
<dbReference type="Proteomes" id="UP000886653">
    <property type="component" value="Unassembled WGS sequence"/>
</dbReference>
<gene>
    <name evidence="2" type="ORF">CROQUDRAFT_96659</name>
</gene>
<name>A0A9P6NFP7_9BASI</name>
<organism evidence="2 3">
    <name type="scientific">Cronartium quercuum f. sp. fusiforme G11</name>
    <dbReference type="NCBI Taxonomy" id="708437"/>
    <lineage>
        <taxon>Eukaryota</taxon>
        <taxon>Fungi</taxon>
        <taxon>Dikarya</taxon>
        <taxon>Basidiomycota</taxon>
        <taxon>Pucciniomycotina</taxon>
        <taxon>Pucciniomycetes</taxon>
        <taxon>Pucciniales</taxon>
        <taxon>Coleosporiaceae</taxon>
        <taxon>Cronartium</taxon>
    </lineage>
</organism>
<evidence type="ECO:0000256" key="1">
    <source>
        <dbReference type="SAM" id="MobiDB-lite"/>
    </source>
</evidence>
<feature type="region of interest" description="Disordered" evidence="1">
    <location>
        <begin position="57"/>
        <end position="77"/>
    </location>
</feature>
<evidence type="ECO:0000313" key="2">
    <source>
        <dbReference type="EMBL" id="KAG0143148.1"/>
    </source>
</evidence>
<evidence type="ECO:0000313" key="3">
    <source>
        <dbReference type="Proteomes" id="UP000886653"/>
    </source>
</evidence>
<reference evidence="2" key="1">
    <citation type="submission" date="2013-11" db="EMBL/GenBank/DDBJ databases">
        <title>Genome sequence of the fusiform rust pathogen reveals effectors for host alternation and coevolution with pine.</title>
        <authorList>
            <consortium name="DOE Joint Genome Institute"/>
            <person name="Smith K."/>
            <person name="Pendleton A."/>
            <person name="Kubisiak T."/>
            <person name="Anderson C."/>
            <person name="Salamov A."/>
            <person name="Aerts A."/>
            <person name="Riley R."/>
            <person name="Clum A."/>
            <person name="Lindquist E."/>
            <person name="Ence D."/>
            <person name="Campbell M."/>
            <person name="Kronenberg Z."/>
            <person name="Feau N."/>
            <person name="Dhillon B."/>
            <person name="Hamelin R."/>
            <person name="Burleigh J."/>
            <person name="Smith J."/>
            <person name="Yandell M."/>
            <person name="Nelson C."/>
            <person name="Grigoriev I."/>
            <person name="Davis J."/>
        </authorList>
    </citation>
    <scope>NUCLEOTIDE SEQUENCE</scope>
    <source>
        <strain evidence="2">G11</strain>
    </source>
</reference>